<comment type="caution">
    <text evidence="2">The sequence shown here is derived from an EMBL/GenBank/DDBJ whole genome shotgun (WGS) entry which is preliminary data.</text>
</comment>
<dbReference type="AlphaFoldDB" id="A0A2K3JVG9"/>
<dbReference type="EMBL" id="ASHM01077623">
    <property type="protein sequence ID" value="PNX58010.1"/>
    <property type="molecule type" value="Genomic_DNA"/>
</dbReference>
<protein>
    <submittedName>
        <fullName evidence="2">Uncharacterized protein</fullName>
    </submittedName>
</protein>
<feature type="region of interest" description="Disordered" evidence="1">
    <location>
        <begin position="26"/>
        <end position="66"/>
    </location>
</feature>
<sequence length="66" mass="7123">LLQHGLDALPGMTYLSACLETMSGVGQGYSRPEDPYASGEASWERPPGPSQSQAAWRPVERKYGAI</sequence>
<reference evidence="2 3" key="1">
    <citation type="journal article" date="2014" name="Am. J. Bot.">
        <title>Genome assembly and annotation for red clover (Trifolium pratense; Fabaceae).</title>
        <authorList>
            <person name="Istvanek J."/>
            <person name="Jaros M."/>
            <person name="Krenek A."/>
            <person name="Repkova J."/>
        </authorList>
    </citation>
    <scope>NUCLEOTIDE SEQUENCE [LARGE SCALE GENOMIC DNA]</scope>
    <source>
        <strain evidence="3">cv. Tatra</strain>
        <tissue evidence="2">Young leaves</tissue>
    </source>
</reference>
<dbReference type="PANTHER" id="PTHR35752">
    <property type="entry name" value="G-PROTEIN COUPLED RECEPTOR"/>
    <property type="match status" value="1"/>
</dbReference>
<evidence type="ECO:0000256" key="1">
    <source>
        <dbReference type="SAM" id="MobiDB-lite"/>
    </source>
</evidence>
<evidence type="ECO:0000313" key="2">
    <source>
        <dbReference type="EMBL" id="PNX58010.1"/>
    </source>
</evidence>
<reference evidence="2 3" key="2">
    <citation type="journal article" date="2017" name="Front. Plant Sci.">
        <title>Gene Classification and Mining of Molecular Markers Useful in Red Clover (Trifolium pratense) Breeding.</title>
        <authorList>
            <person name="Istvanek J."/>
            <person name="Dluhosova J."/>
            <person name="Dluhos P."/>
            <person name="Patkova L."/>
            <person name="Nedelnik J."/>
            <person name="Repkova J."/>
        </authorList>
    </citation>
    <scope>NUCLEOTIDE SEQUENCE [LARGE SCALE GENOMIC DNA]</scope>
    <source>
        <strain evidence="3">cv. Tatra</strain>
        <tissue evidence="2">Young leaves</tissue>
    </source>
</reference>
<accession>A0A2K3JVG9</accession>
<name>A0A2K3JVG9_TRIPR</name>
<gene>
    <name evidence="2" type="ORF">L195_g050693</name>
</gene>
<proteinExistence type="predicted"/>
<dbReference type="PANTHER" id="PTHR35752:SF1">
    <property type="entry name" value="G-PROTEIN COUPLED RECEPTOR"/>
    <property type="match status" value="1"/>
</dbReference>
<feature type="non-terminal residue" evidence="2">
    <location>
        <position position="1"/>
    </location>
</feature>
<evidence type="ECO:0000313" key="3">
    <source>
        <dbReference type="Proteomes" id="UP000236291"/>
    </source>
</evidence>
<dbReference type="STRING" id="57577.A0A2K3JVG9"/>
<organism evidence="2 3">
    <name type="scientific">Trifolium pratense</name>
    <name type="common">Red clover</name>
    <dbReference type="NCBI Taxonomy" id="57577"/>
    <lineage>
        <taxon>Eukaryota</taxon>
        <taxon>Viridiplantae</taxon>
        <taxon>Streptophyta</taxon>
        <taxon>Embryophyta</taxon>
        <taxon>Tracheophyta</taxon>
        <taxon>Spermatophyta</taxon>
        <taxon>Magnoliopsida</taxon>
        <taxon>eudicotyledons</taxon>
        <taxon>Gunneridae</taxon>
        <taxon>Pentapetalae</taxon>
        <taxon>rosids</taxon>
        <taxon>fabids</taxon>
        <taxon>Fabales</taxon>
        <taxon>Fabaceae</taxon>
        <taxon>Papilionoideae</taxon>
        <taxon>50 kb inversion clade</taxon>
        <taxon>NPAAA clade</taxon>
        <taxon>Hologalegina</taxon>
        <taxon>IRL clade</taxon>
        <taxon>Trifolieae</taxon>
        <taxon>Trifolium</taxon>
    </lineage>
</organism>
<dbReference type="Proteomes" id="UP000236291">
    <property type="component" value="Unassembled WGS sequence"/>
</dbReference>